<dbReference type="InParanoid" id="A0A024GQA6"/>
<dbReference type="AlphaFoldDB" id="A0A024GQA6"/>
<dbReference type="Proteomes" id="UP000053237">
    <property type="component" value="Unassembled WGS sequence"/>
</dbReference>
<keyword evidence="2" id="KW-1185">Reference proteome</keyword>
<dbReference type="OrthoDB" id="104347at2759"/>
<protein>
    <submittedName>
        <fullName evidence="1">Uncharacterized protein</fullName>
    </submittedName>
</protein>
<sequence length="75" mass="8430">MDVSGLPIICENCGISYFSLQKDVDAYNAVSDEVDSKSYCSGECKWSVIMYDQIERHLHATSETRFDPTSVVLTM</sequence>
<proteinExistence type="predicted"/>
<evidence type="ECO:0000313" key="1">
    <source>
        <dbReference type="EMBL" id="CCI48746.1"/>
    </source>
</evidence>
<gene>
    <name evidence="1" type="ORF">BN9_099450</name>
</gene>
<name>A0A024GQA6_9STRA</name>
<organism evidence="1 2">
    <name type="scientific">Albugo candida</name>
    <dbReference type="NCBI Taxonomy" id="65357"/>
    <lineage>
        <taxon>Eukaryota</taxon>
        <taxon>Sar</taxon>
        <taxon>Stramenopiles</taxon>
        <taxon>Oomycota</taxon>
        <taxon>Peronosporomycetes</taxon>
        <taxon>Albuginales</taxon>
        <taxon>Albuginaceae</taxon>
        <taxon>Albugo</taxon>
    </lineage>
</organism>
<accession>A0A024GQA6</accession>
<evidence type="ECO:0000313" key="2">
    <source>
        <dbReference type="Proteomes" id="UP000053237"/>
    </source>
</evidence>
<comment type="caution">
    <text evidence="1">The sequence shown here is derived from an EMBL/GenBank/DDBJ whole genome shotgun (WGS) entry which is preliminary data.</text>
</comment>
<reference evidence="1 2" key="1">
    <citation type="submission" date="2012-05" db="EMBL/GenBank/DDBJ databases">
        <title>Recombination and specialization in a pathogen metapopulation.</title>
        <authorList>
            <person name="Gardiner A."/>
            <person name="Kemen E."/>
            <person name="Schultz-Larsen T."/>
            <person name="MacLean D."/>
            <person name="Van Oosterhout C."/>
            <person name="Jones J.D.G."/>
        </authorList>
    </citation>
    <scope>NUCLEOTIDE SEQUENCE [LARGE SCALE GENOMIC DNA]</scope>
    <source>
        <strain evidence="1 2">Ac Nc2</strain>
    </source>
</reference>
<dbReference type="EMBL" id="CAIX01000245">
    <property type="protein sequence ID" value="CCI48746.1"/>
    <property type="molecule type" value="Genomic_DNA"/>
</dbReference>